<organism evidence="4 5">
    <name type="scientific">Paenibacillus xanthanilyticus</name>
    <dbReference type="NCBI Taxonomy" id="1783531"/>
    <lineage>
        <taxon>Bacteria</taxon>
        <taxon>Bacillati</taxon>
        <taxon>Bacillota</taxon>
        <taxon>Bacilli</taxon>
        <taxon>Bacillales</taxon>
        <taxon>Paenibacillaceae</taxon>
        <taxon>Paenibacillus</taxon>
    </lineage>
</organism>
<dbReference type="RefSeq" id="WP_377716610.1">
    <property type="nucleotide sequence ID" value="NZ_JBHSAM010000001.1"/>
</dbReference>
<sequence length="222" mass="26117">MLDQYYMITNYDQLKALSDPFRVKILNMLIEGSYTGQQIAHSLEIPRAKIHYHLNELEKYGFIHVVHTEAKNGIIQKFYRSVAYSFRIADDLLPYASEVGDYYRHSMLEVLNRARLRVISAPEEAFHTTIEDVTRRPRLMMQAEIRATEAQFVDWLVRFRKLVEELDQLPEPENPDEAKWYYFSGIGLQIDEPRFGTDREPAVEEPISEQEDPSITLKEEEE</sequence>
<proteinExistence type="predicted"/>
<dbReference type="PRINTS" id="PR00778">
    <property type="entry name" value="HTHARSR"/>
</dbReference>
<dbReference type="Pfam" id="PF01022">
    <property type="entry name" value="HTH_5"/>
    <property type="match status" value="1"/>
</dbReference>
<evidence type="ECO:0000256" key="1">
    <source>
        <dbReference type="ARBA" id="ARBA00023125"/>
    </source>
</evidence>
<dbReference type="PANTHER" id="PTHR38600:SF2">
    <property type="entry name" value="SLL0088 PROTEIN"/>
    <property type="match status" value="1"/>
</dbReference>
<dbReference type="InterPro" id="IPR011991">
    <property type="entry name" value="ArsR-like_HTH"/>
</dbReference>
<dbReference type="Proteomes" id="UP001595715">
    <property type="component" value="Unassembled WGS sequence"/>
</dbReference>
<reference evidence="5" key="1">
    <citation type="journal article" date="2019" name="Int. J. Syst. Evol. Microbiol.">
        <title>The Global Catalogue of Microorganisms (GCM) 10K type strain sequencing project: providing services to taxonomists for standard genome sequencing and annotation.</title>
        <authorList>
            <consortium name="The Broad Institute Genomics Platform"/>
            <consortium name="The Broad Institute Genome Sequencing Center for Infectious Disease"/>
            <person name="Wu L."/>
            <person name="Ma J."/>
        </authorList>
    </citation>
    <scope>NUCLEOTIDE SEQUENCE [LARGE SCALE GENOMIC DNA]</scope>
    <source>
        <strain evidence="5">IBRC-M 10987</strain>
    </source>
</reference>
<evidence type="ECO:0000313" key="4">
    <source>
        <dbReference type="EMBL" id="MFC4098170.1"/>
    </source>
</evidence>
<accession>A0ABV8K1G2</accession>
<dbReference type="PANTHER" id="PTHR38600">
    <property type="entry name" value="TRANSCRIPTIONAL REGULATORY PROTEIN"/>
    <property type="match status" value="1"/>
</dbReference>
<evidence type="ECO:0000256" key="2">
    <source>
        <dbReference type="SAM" id="MobiDB-lite"/>
    </source>
</evidence>
<evidence type="ECO:0000259" key="3">
    <source>
        <dbReference type="SMART" id="SM00418"/>
    </source>
</evidence>
<protein>
    <submittedName>
        <fullName evidence="4">ArsR/SmtB family transcription factor</fullName>
    </submittedName>
</protein>
<dbReference type="EMBL" id="JBHSAM010000001">
    <property type="protein sequence ID" value="MFC4098170.1"/>
    <property type="molecule type" value="Genomic_DNA"/>
</dbReference>
<feature type="region of interest" description="Disordered" evidence="2">
    <location>
        <begin position="192"/>
        <end position="222"/>
    </location>
</feature>
<dbReference type="CDD" id="cd00090">
    <property type="entry name" value="HTH_ARSR"/>
    <property type="match status" value="1"/>
</dbReference>
<dbReference type="Gene3D" id="1.10.10.10">
    <property type="entry name" value="Winged helix-like DNA-binding domain superfamily/Winged helix DNA-binding domain"/>
    <property type="match status" value="1"/>
</dbReference>
<name>A0ABV8K1G2_9BACL</name>
<dbReference type="SUPFAM" id="SSF46785">
    <property type="entry name" value="Winged helix' DNA-binding domain"/>
    <property type="match status" value="1"/>
</dbReference>
<dbReference type="InterPro" id="IPR036390">
    <property type="entry name" value="WH_DNA-bd_sf"/>
</dbReference>
<keyword evidence="1" id="KW-0238">DNA-binding</keyword>
<evidence type="ECO:0000313" key="5">
    <source>
        <dbReference type="Proteomes" id="UP001595715"/>
    </source>
</evidence>
<dbReference type="SMART" id="SM00418">
    <property type="entry name" value="HTH_ARSR"/>
    <property type="match status" value="1"/>
</dbReference>
<keyword evidence="5" id="KW-1185">Reference proteome</keyword>
<gene>
    <name evidence="4" type="ORF">ACFOZ8_00680</name>
</gene>
<comment type="caution">
    <text evidence="4">The sequence shown here is derived from an EMBL/GenBank/DDBJ whole genome shotgun (WGS) entry which is preliminary data.</text>
</comment>
<feature type="compositionally biased region" description="Basic and acidic residues" evidence="2">
    <location>
        <begin position="192"/>
        <end position="202"/>
    </location>
</feature>
<dbReference type="InterPro" id="IPR001845">
    <property type="entry name" value="HTH_ArsR_DNA-bd_dom"/>
</dbReference>
<feature type="domain" description="HTH arsR-type" evidence="3">
    <location>
        <begin position="12"/>
        <end position="98"/>
    </location>
</feature>
<dbReference type="InterPro" id="IPR036388">
    <property type="entry name" value="WH-like_DNA-bd_sf"/>
</dbReference>